<dbReference type="AlphaFoldDB" id="G1TRE5"/>
<evidence type="ECO:0000313" key="16">
    <source>
        <dbReference type="Proteomes" id="UP000001811"/>
    </source>
</evidence>
<dbReference type="InterPro" id="IPR000068">
    <property type="entry name" value="GPCR_3_Ca_sens_rcpt-rel"/>
</dbReference>
<comment type="subcellular location">
    <subcellularLocation>
        <location evidence="1">Cell membrane</location>
        <topology evidence="1">Multi-pass membrane protein</topology>
    </subcellularLocation>
</comment>
<dbReference type="Pfam" id="PF07562">
    <property type="entry name" value="NCD3G"/>
    <property type="match status" value="1"/>
</dbReference>
<keyword evidence="16" id="KW-1185">Reference proteome</keyword>
<evidence type="ECO:0000259" key="14">
    <source>
        <dbReference type="PROSITE" id="PS50259"/>
    </source>
</evidence>
<feature type="transmembrane region" description="Helical" evidence="12">
    <location>
        <begin position="736"/>
        <end position="759"/>
    </location>
</feature>
<feature type="domain" description="G-protein coupled receptors family 3 profile" evidence="14">
    <location>
        <begin position="577"/>
        <end position="841"/>
    </location>
</feature>
<dbReference type="PRINTS" id="PR00248">
    <property type="entry name" value="GPCRMGR"/>
</dbReference>
<dbReference type="PRINTS" id="PR01535">
    <property type="entry name" value="VOMERONASL2R"/>
</dbReference>
<dbReference type="Pfam" id="PF00003">
    <property type="entry name" value="7tm_3"/>
    <property type="match status" value="1"/>
</dbReference>
<keyword evidence="3" id="KW-1003">Cell membrane</keyword>
<dbReference type="InterPro" id="IPR000337">
    <property type="entry name" value="GPCR_3"/>
</dbReference>
<dbReference type="GO" id="GO:0005886">
    <property type="term" value="C:plasma membrane"/>
    <property type="evidence" value="ECO:0007669"/>
    <property type="project" value="UniProtKB-SubCell"/>
</dbReference>
<evidence type="ECO:0000256" key="11">
    <source>
        <dbReference type="ARBA" id="ARBA00023224"/>
    </source>
</evidence>
<evidence type="ECO:0000256" key="8">
    <source>
        <dbReference type="ARBA" id="ARBA00023136"/>
    </source>
</evidence>
<dbReference type="InParanoid" id="G1TRE5"/>
<dbReference type="eggNOG" id="KOG1056">
    <property type="taxonomic scope" value="Eukaryota"/>
</dbReference>
<evidence type="ECO:0000256" key="4">
    <source>
        <dbReference type="ARBA" id="ARBA00022692"/>
    </source>
</evidence>
<reference evidence="15" key="2">
    <citation type="submission" date="2025-08" db="UniProtKB">
        <authorList>
            <consortium name="Ensembl"/>
        </authorList>
    </citation>
    <scope>IDENTIFICATION</scope>
    <source>
        <strain evidence="15">Thorbecke</strain>
    </source>
</reference>
<dbReference type="Ensembl" id="ENSOCUT00000026853.3">
    <property type="protein sequence ID" value="ENSOCUP00000019601.3"/>
    <property type="gene ID" value="ENSOCUG00000027261.3"/>
</dbReference>
<evidence type="ECO:0000256" key="5">
    <source>
        <dbReference type="ARBA" id="ARBA00022729"/>
    </source>
</evidence>
<dbReference type="FunFam" id="3.40.50.2300:FF:000024">
    <property type="entry name" value="Vomeronasal 2, receptor 73"/>
    <property type="match status" value="1"/>
</dbReference>
<protein>
    <recommendedName>
        <fullName evidence="14">G-protein coupled receptors family 3 profile domain-containing protein</fullName>
    </recommendedName>
</protein>
<dbReference type="PROSITE" id="PS50259">
    <property type="entry name" value="G_PROTEIN_RECEP_F3_4"/>
    <property type="match status" value="1"/>
</dbReference>
<keyword evidence="9" id="KW-0675">Receptor</keyword>
<dbReference type="InterPro" id="IPR028082">
    <property type="entry name" value="Peripla_BP_I"/>
</dbReference>
<evidence type="ECO:0000256" key="1">
    <source>
        <dbReference type="ARBA" id="ARBA00004651"/>
    </source>
</evidence>
<comment type="similarity">
    <text evidence="2">Belongs to the G-protein coupled receptor 3 family.</text>
</comment>
<dbReference type="Gene3D" id="2.10.50.30">
    <property type="entry name" value="GPCR, family 3, nine cysteines domain"/>
    <property type="match status" value="1"/>
</dbReference>
<keyword evidence="7" id="KW-0297">G-protein coupled receptor</keyword>
<dbReference type="CDD" id="cd06365">
    <property type="entry name" value="PBP1_pheromone_receptor"/>
    <property type="match status" value="1"/>
</dbReference>
<feature type="transmembrane region" description="Helical" evidence="12">
    <location>
        <begin position="683"/>
        <end position="708"/>
    </location>
</feature>
<dbReference type="HOGENOM" id="CLU_005389_5_0_1"/>
<accession>G1TRE5</accession>
<feature type="chain" id="PRO_5023904217" description="G-protein coupled receptors family 3 profile domain-containing protein" evidence="13">
    <location>
        <begin position="19"/>
        <end position="846"/>
    </location>
</feature>
<dbReference type="InterPro" id="IPR004073">
    <property type="entry name" value="GPCR_3_vmron_rcpt_2"/>
</dbReference>
<name>G1TRE5_RABIT</name>
<feature type="transmembrane region" description="Helical" evidence="12">
    <location>
        <begin position="647"/>
        <end position="671"/>
    </location>
</feature>
<evidence type="ECO:0000256" key="3">
    <source>
        <dbReference type="ARBA" id="ARBA00022475"/>
    </source>
</evidence>
<proteinExistence type="inferred from homology"/>
<keyword evidence="6 12" id="KW-1133">Transmembrane helix</keyword>
<dbReference type="GO" id="GO:0004930">
    <property type="term" value="F:G protein-coupled receptor activity"/>
    <property type="evidence" value="ECO:0007669"/>
    <property type="project" value="UniProtKB-KW"/>
</dbReference>
<keyword evidence="5 13" id="KW-0732">Signal</keyword>
<reference evidence="15" key="3">
    <citation type="submission" date="2025-09" db="UniProtKB">
        <authorList>
            <consortium name="Ensembl"/>
        </authorList>
    </citation>
    <scope>IDENTIFICATION</scope>
    <source>
        <strain evidence="15">Thorbecke</strain>
    </source>
</reference>
<feature type="signal peptide" evidence="13">
    <location>
        <begin position="1"/>
        <end position="18"/>
    </location>
</feature>
<dbReference type="CDD" id="cd15283">
    <property type="entry name" value="7tmC_V2R_pheromone"/>
    <property type="match status" value="1"/>
</dbReference>
<feature type="transmembrane region" description="Helical" evidence="12">
    <location>
        <begin position="577"/>
        <end position="600"/>
    </location>
</feature>
<keyword evidence="10" id="KW-0325">Glycoprotein</keyword>
<keyword evidence="11" id="KW-0807">Transducer</keyword>
<evidence type="ECO:0000256" key="9">
    <source>
        <dbReference type="ARBA" id="ARBA00023170"/>
    </source>
</evidence>
<feature type="transmembrane region" description="Helical" evidence="12">
    <location>
        <begin position="615"/>
        <end position="635"/>
    </location>
</feature>
<reference evidence="15 16" key="1">
    <citation type="journal article" date="2011" name="Nature">
        <title>A high-resolution map of human evolutionary constraint using 29 mammals.</title>
        <authorList>
            <person name="Lindblad-Toh K."/>
            <person name="Garber M."/>
            <person name="Zuk O."/>
            <person name="Lin M.F."/>
            <person name="Parker B.J."/>
            <person name="Washietl S."/>
            <person name="Kheradpour P."/>
            <person name="Ernst J."/>
            <person name="Jordan G."/>
            <person name="Mauceli E."/>
            <person name="Ward L.D."/>
            <person name="Lowe C.B."/>
            <person name="Holloway A.K."/>
            <person name="Clamp M."/>
            <person name="Gnerre S."/>
            <person name="Alfoldi J."/>
            <person name="Beal K."/>
            <person name="Chang J."/>
            <person name="Clawson H."/>
            <person name="Cuff J."/>
            <person name="Di Palma F."/>
            <person name="Fitzgerald S."/>
            <person name="Flicek P."/>
            <person name="Guttman M."/>
            <person name="Hubisz M.J."/>
            <person name="Jaffe D.B."/>
            <person name="Jungreis I."/>
            <person name="Kent W.J."/>
            <person name="Kostka D."/>
            <person name="Lara M."/>
            <person name="Martins A.L."/>
            <person name="Massingham T."/>
            <person name="Moltke I."/>
            <person name="Raney B.J."/>
            <person name="Rasmussen M.D."/>
            <person name="Robinson J."/>
            <person name="Stark A."/>
            <person name="Vilella A.J."/>
            <person name="Wen J."/>
            <person name="Xie X."/>
            <person name="Zody M.C."/>
            <person name="Baldwin J."/>
            <person name="Bloom T."/>
            <person name="Chin C.W."/>
            <person name="Heiman D."/>
            <person name="Nicol R."/>
            <person name="Nusbaum C."/>
            <person name="Young S."/>
            <person name="Wilkinson J."/>
            <person name="Worley K.C."/>
            <person name="Kovar C.L."/>
            <person name="Muzny D.M."/>
            <person name="Gibbs R.A."/>
            <person name="Cree A."/>
            <person name="Dihn H.H."/>
            <person name="Fowler G."/>
            <person name="Jhangiani S."/>
            <person name="Joshi V."/>
            <person name="Lee S."/>
            <person name="Lewis L.R."/>
            <person name="Nazareth L.V."/>
            <person name="Okwuonu G."/>
            <person name="Santibanez J."/>
            <person name="Warren W.C."/>
            <person name="Mardis E.R."/>
            <person name="Weinstock G.M."/>
            <person name="Wilson R.K."/>
            <person name="Delehaunty K."/>
            <person name="Dooling D."/>
            <person name="Fronik C."/>
            <person name="Fulton L."/>
            <person name="Fulton B."/>
            <person name="Graves T."/>
            <person name="Minx P."/>
            <person name="Sodergren E."/>
            <person name="Birney E."/>
            <person name="Margulies E.H."/>
            <person name="Herrero J."/>
            <person name="Green E.D."/>
            <person name="Haussler D."/>
            <person name="Siepel A."/>
            <person name="Goldman N."/>
            <person name="Pollard K.S."/>
            <person name="Pedersen J.S."/>
            <person name="Lander E.S."/>
            <person name="Kellis M."/>
        </authorList>
    </citation>
    <scope>NUCLEOTIDE SEQUENCE [LARGE SCALE GENOMIC DNA]</scope>
    <source>
        <strain evidence="16">Thorbecke</strain>
    </source>
</reference>
<dbReference type="InterPro" id="IPR038550">
    <property type="entry name" value="GPCR_3_9-Cys_sf"/>
</dbReference>
<dbReference type="Pfam" id="PF01094">
    <property type="entry name" value="ANF_receptor"/>
    <property type="match status" value="1"/>
</dbReference>
<sequence length="846" mass="94929">MSLPLIFLYLLLQALSNSQVKNDENCLDYLKPSVFRDGDLVLGVFFPLYYMEPEREMIQLSFLLKPEYKVVASWWLWKNYQHVLAFHFAIQEINKNPHLLPNMSLGYQFYNGFPSDQFNLWSTLHWLSGQGIFVPNYNCKKQDKSVAIIAGTTATFSAEIGTLLELYKIPQITHGPFDPLLSDKDRFPSLHQMATSDSAVVHGMISLLLHFGWTWVALFVSDDMKGEQFLRYFEAEMVKKGLCVAFTQKLPATKRLYASTDITFMTGISLSSANVHILYGEVRSLISVDFAGGYFLTVGKVWIMVAKWNIVVHETYRALHSFHGGFSFSPHKGEIPGLKHFLKTVDPSHYQKTFTSLNYEIGDCPPNTSLEFSPGDIDIMTLSDSSYFIYNAVYAVAHALHKMFLEKVEMGSLGDAAQPKLLPWQLHPLLKKIQFRNSAGYDISFHETRHDVVQYDIQNIVNFPVGLGLMVNIGKFFSKSSHDQALVINEEMIEWPIAFKETPQSVCSQSCGPGFRKVPQEGRPVCCYTCTFCTDRDISNQTDAEQCIPCADHEYPNMERNRCLPKLVTFLAFEESLGMALACMALCFSVLTAAILWVFVKHRDTPIIKANNRTLSYILLITLLLCFLCSLLFLGRPNTATCLLQQITFGLVFTVAVSTVLAKTITVILAFKVTKPGRTIRRFLVSGASNSVIPICFLIQLVLCGIWLGTSPAFTDTDAHSEHGHIILVCNKGSATAFYCVLGYLGSLAVASFTVAFLARNLPDTFNEAKFLTFSMLVFCSVWVTFLPVYHSTKGKVMVAVEVFSILASSAGLLGCIFLPKCYIILLRPERNSLKGLKKRASSKGF</sequence>
<dbReference type="FunFam" id="2.10.50.30:FF:000002">
    <property type="entry name" value="Vomeronasal 2 receptor, h1"/>
    <property type="match status" value="1"/>
</dbReference>
<dbReference type="InterPro" id="IPR001828">
    <property type="entry name" value="ANF_lig-bd_rcpt"/>
</dbReference>
<keyword evidence="8 12" id="KW-0472">Membrane</keyword>
<organism evidence="15 16">
    <name type="scientific">Oryctolagus cuniculus</name>
    <name type="common">Rabbit</name>
    <dbReference type="NCBI Taxonomy" id="9986"/>
    <lineage>
        <taxon>Eukaryota</taxon>
        <taxon>Metazoa</taxon>
        <taxon>Chordata</taxon>
        <taxon>Craniata</taxon>
        <taxon>Vertebrata</taxon>
        <taxon>Euteleostomi</taxon>
        <taxon>Mammalia</taxon>
        <taxon>Eutheria</taxon>
        <taxon>Euarchontoglires</taxon>
        <taxon>Glires</taxon>
        <taxon>Lagomorpha</taxon>
        <taxon>Leporidae</taxon>
        <taxon>Oryctolagus</taxon>
    </lineage>
</organism>
<feature type="transmembrane region" description="Helical" evidence="12">
    <location>
        <begin position="771"/>
        <end position="791"/>
    </location>
</feature>
<evidence type="ECO:0000256" key="12">
    <source>
        <dbReference type="SAM" id="Phobius"/>
    </source>
</evidence>
<evidence type="ECO:0000256" key="6">
    <source>
        <dbReference type="ARBA" id="ARBA00022989"/>
    </source>
</evidence>
<evidence type="ECO:0000256" key="13">
    <source>
        <dbReference type="SAM" id="SignalP"/>
    </source>
</evidence>
<dbReference type="Proteomes" id="UP000001811">
    <property type="component" value="Unplaced"/>
</dbReference>
<keyword evidence="4 12" id="KW-0812">Transmembrane</keyword>
<dbReference type="PANTHER" id="PTHR24061:SF545">
    <property type="entry name" value="VOMERONASAL 2, RECEPTOR 118-RELATED"/>
    <property type="match status" value="1"/>
</dbReference>
<evidence type="ECO:0000256" key="10">
    <source>
        <dbReference type="ARBA" id="ARBA00023180"/>
    </source>
</evidence>
<feature type="transmembrane region" description="Helical" evidence="12">
    <location>
        <begin position="803"/>
        <end position="826"/>
    </location>
</feature>
<dbReference type="InterPro" id="IPR011500">
    <property type="entry name" value="GPCR_3_9-Cys_dom"/>
</dbReference>
<dbReference type="Gene3D" id="3.40.50.2300">
    <property type="match status" value="2"/>
</dbReference>
<dbReference type="PaxDb" id="9986-ENSOCUP00000019601"/>
<dbReference type="GeneTree" id="ENSGT00950000182788"/>
<dbReference type="PANTHER" id="PTHR24061">
    <property type="entry name" value="CALCIUM-SENSING RECEPTOR-RELATED"/>
    <property type="match status" value="1"/>
</dbReference>
<dbReference type="InterPro" id="IPR017978">
    <property type="entry name" value="GPCR_3_C"/>
</dbReference>
<evidence type="ECO:0000256" key="7">
    <source>
        <dbReference type="ARBA" id="ARBA00023040"/>
    </source>
</evidence>
<dbReference type="SUPFAM" id="SSF53822">
    <property type="entry name" value="Periplasmic binding protein-like I"/>
    <property type="match status" value="1"/>
</dbReference>
<evidence type="ECO:0000256" key="2">
    <source>
        <dbReference type="ARBA" id="ARBA00007242"/>
    </source>
</evidence>
<evidence type="ECO:0000313" key="15">
    <source>
        <dbReference type="Ensembl" id="ENSOCUP00000019601.3"/>
    </source>
</evidence>